<evidence type="ECO:0000259" key="6">
    <source>
        <dbReference type="PROSITE" id="PS00623"/>
    </source>
</evidence>
<evidence type="ECO:0000256" key="4">
    <source>
        <dbReference type="ARBA" id="ARBA00022827"/>
    </source>
</evidence>
<keyword evidence="4 5" id="KW-0274">FAD</keyword>
<dbReference type="PANTHER" id="PTHR11552:SF147">
    <property type="entry name" value="CHOLINE DEHYDROGENASE, MITOCHONDRIAL"/>
    <property type="match status" value="1"/>
</dbReference>
<evidence type="ECO:0000259" key="7">
    <source>
        <dbReference type="PROSITE" id="PS00624"/>
    </source>
</evidence>
<keyword evidence="8" id="KW-0614">Plasmid</keyword>
<comment type="cofactor">
    <cofactor evidence="1">
        <name>FAD</name>
        <dbReference type="ChEBI" id="CHEBI:57692"/>
    </cofactor>
</comment>
<dbReference type="InterPro" id="IPR036188">
    <property type="entry name" value="FAD/NAD-bd_sf"/>
</dbReference>
<evidence type="ECO:0000256" key="1">
    <source>
        <dbReference type="ARBA" id="ARBA00001974"/>
    </source>
</evidence>
<dbReference type="GO" id="GO:0016614">
    <property type="term" value="F:oxidoreductase activity, acting on CH-OH group of donors"/>
    <property type="evidence" value="ECO:0007669"/>
    <property type="project" value="InterPro"/>
</dbReference>
<dbReference type="PROSITE" id="PS00623">
    <property type="entry name" value="GMC_OXRED_1"/>
    <property type="match status" value="1"/>
</dbReference>
<proteinExistence type="inferred from homology"/>
<comment type="similarity">
    <text evidence="2 5">Belongs to the GMC oxidoreductase family.</text>
</comment>
<evidence type="ECO:0000256" key="5">
    <source>
        <dbReference type="RuleBase" id="RU003968"/>
    </source>
</evidence>
<evidence type="ECO:0000313" key="9">
    <source>
        <dbReference type="Proteomes" id="UP000009134"/>
    </source>
</evidence>
<dbReference type="HOGENOM" id="CLU_002865_7_1_5"/>
<dbReference type="InterPro" id="IPR007867">
    <property type="entry name" value="GMC_OxRtase_C"/>
</dbReference>
<keyword evidence="9" id="KW-1185">Reference proteome</keyword>
<dbReference type="Proteomes" id="UP000009134">
    <property type="component" value="Plasmid pNL2"/>
</dbReference>
<dbReference type="RefSeq" id="WP_011906801.1">
    <property type="nucleotide sequence ID" value="NC_009427.1"/>
</dbReference>
<dbReference type="Gene3D" id="3.30.560.10">
    <property type="entry name" value="Glucose Oxidase, domain 3"/>
    <property type="match status" value="1"/>
</dbReference>
<dbReference type="Pfam" id="PF05199">
    <property type="entry name" value="GMC_oxred_C"/>
    <property type="match status" value="1"/>
</dbReference>
<evidence type="ECO:0000313" key="8">
    <source>
        <dbReference type="EMBL" id="ABP64414.1"/>
    </source>
</evidence>
<dbReference type="eggNOG" id="COG2303">
    <property type="taxonomic scope" value="Bacteria"/>
</dbReference>
<dbReference type="Pfam" id="PF00732">
    <property type="entry name" value="GMC_oxred_N"/>
    <property type="match status" value="1"/>
</dbReference>
<dbReference type="EMBL" id="CP000677">
    <property type="protein sequence ID" value="ABP64414.1"/>
    <property type="molecule type" value="Genomic_DNA"/>
</dbReference>
<dbReference type="PANTHER" id="PTHR11552">
    <property type="entry name" value="GLUCOSE-METHANOL-CHOLINE GMC OXIDOREDUCTASE"/>
    <property type="match status" value="1"/>
</dbReference>
<reference evidence="8 9" key="1">
    <citation type="submission" date="2007-04" db="EMBL/GenBank/DDBJ databases">
        <title>Complete sequence of plasmid pNL2 of Novosphingobium aromaticivorans DSM 12444.</title>
        <authorList>
            <consortium name="US DOE Joint Genome Institute"/>
            <person name="Copeland A."/>
            <person name="Lucas S."/>
            <person name="Lapidus A."/>
            <person name="Barry K."/>
            <person name="Detter J.C."/>
            <person name="Glavina del Rio T."/>
            <person name="Hammon N."/>
            <person name="Israni S."/>
            <person name="Dalin E."/>
            <person name="Tice H."/>
            <person name="Pitluck S."/>
            <person name="Chertkov O."/>
            <person name="Han C."/>
            <person name="Thomson S."/>
            <person name="Schmutz J."/>
            <person name="Larimer F."/>
            <person name="Land M."/>
            <person name="Kyrpides N."/>
            <person name="Ivanova N."/>
            <person name="Fredrickson J."/>
            <person name="Romine M.F."/>
            <person name="Richardson P."/>
        </authorList>
    </citation>
    <scope>NUCLEOTIDE SEQUENCE [LARGE SCALE GENOMIC DNA]</scope>
    <source>
        <strain evidence="9">ATCC 700278 / DSM 12444 / CCUG 56034 / CIP 105152 / NBRC 16084 / F199</strain>
        <plasmid evidence="8 9">pNL2</plasmid>
    </source>
</reference>
<feature type="domain" description="Glucose-methanol-choline oxidoreductase N-terminal" evidence="7">
    <location>
        <begin position="255"/>
        <end position="269"/>
    </location>
</feature>
<feature type="domain" description="Glucose-methanol-choline oxidoreductase N-terminal" evidence="6">
    <location>
        <begin position="83"/>
        <end position="106"/>
    </location>
</feature>
<dbReference type="AlphaFoldDB" id="A4XEQ3"/>
<accession>A4XEQ3</accession>
<sequence>MEQGWDYIVVGAGSAGCVVAERLSADGRHRVLVLEAGGENDGFWVTLPKGVARLVTNPDHIWAYPVAQPRAAGMPANEVWIRGKGLGGSSAVNGMIWSRGEPADYDAWEQAGATGWNGAAMTEAFLALEDHAAGPGPMRGSGGLVHVDPAIYTYPLADRMIAAGESCGMARVADLNERGGPRVGLYSHNIRKGRRQSSGRTFLAAARRRANVRVVTGAIAERVVTRDGRAVAVEARVNGVLTRFDCAGEVIVSGGAMESPLLLQRSGIGDGARLRAVGIEPLVQSPDVGERLVEHLGFSMPHRLVGERGTGGLLRGPGLVAAVLRYALTRGGIMATGPFEVGAFCNVAHPDGRVDAQLYLGGYTFEVSDDGNPVPLDKISSRPGMTIYGQLLRLTSEASVRAAGPDAATAPVILPNWLSTEHDRKSAVAMVRAMRRFVRTAPLAEVVGEEMIPGAAVESDEAILDAFRHLASCGLHAIGSCRMGSDQRAVVDPRLRVRGVDGLRVVDCSVMPGHITGNTNAPAMALGYRAGNLILEDRKG</sequence>
<dbReference type="SUPFAM" id="SSF51905">
    <property type="entry name" value="FAD/NAD(P)-binding domain"/>
    <property type="match status" value="1"/>
</dbReference>
<name>A4XEQ3_NOVAD</name>
<organism evidence="8 9">
    <name type="scientific">Novosphingobium aromaticivorans (strain ATCC 700278 / DSM 12444 / CCUG 56034 / CIP 105152 / NBRC 16084 / F199)</name>
    <dbReference type="NCBI Taxonomy" id="279238"/>
    <lineage>
        <taxon>Bacteria</taxon>
        <taxon>Pseudomonadati</taxon>
        <taxon>Pseudomonadota</taxon>
        <taxon>Alphaproteobacteria</taxon>
        <taxon>Sphingomonadales</taxon>
        <taxon>Sphingomonadaceae</taxon>
        <taxon>Novosphingobium</taxon>
    </lineage>
</organism>
<dbReference type="PIRSF" id="PIRSF000137">
    <property type="entry name" value="Alcohol_oxidase"/>
    <property type="match status" value="1"/>
</dbReference>
<geneLocation type="plasmid" evidence="8 9">
    <name>pNL2</name>
</geneLocation>
<dbReference type="PROSITE" id="PS00624">
    <property type="entry name" value="GMC_OXRED_2"/>
    <property type="match status" value="1"/>
</dbReference>
<dbReference type="GO" id="GO:0050660">
    <property type="term" value="F:flavin adenine dinucleotide binding"/>
    <property type="evidence" value="ECO:0007669"/>
    <property type="project" value="InterPro"/>
</dbReference>
<dbReference type="KEGG" id="nar:Saro_3554"/>
<evidence type="ECO:0000256" key="3">
    <source>
        <dbReference type="ARBA" id="ARBA00022630"/>
    </source>
</evidence>
<evidence type="ECO:0000256" key="2">
    <source>
        <dbReference type="ARBA" id="ARBA00010790"/>
    </source>
</evidence>
<dbReference type="SUPFAM" id="SSF54373">
    <property type="entry name" value="FAD-linked reductases, C-terminal domain"/>
    <property type="match status" value="1"/>
</dbReference>
<protein>
    <submittedName>
        <fullName evidence="8">Glucose-methanol-choline oxidoreductase</fullName>
    </submittedName>
</protein>
<dbReference type="InterPro" id="IPR012132">
    <property type="entry name" value="GMC_OxRdtase"/>
</dbReference>
<gene>
    <name evidence="8" type="ordered locus">Saro_3554</name>
</gene>
<dbReference type="InterPro" id="IPR000172">
    <property type="entry name" value="GMC_OxRdtase_N"/>
</dbReference>
<dbReference type="Gene3D" id="3.50.50.60">
    <property type="entry name" value="FAD/NAD(P)-binding domain"/>
    <property type="match status" value="1"/>
</dbReference>
<keyword evidence="3 5" id="KW-0285">Flavoprotein</keyword>